<dbReference type="Gene3D" id="2.20.25.110">
    <property type="entry name" value="S-adenosyl-L-methionine-dependent methyltransferases"/>
    <property type="match status" value="1"/>
</dbReference>
<feature type="compositionally biased region" description="Basic and acidic residues" evidence="1">
    <location>
        <begin position="7"/>
        <end position="19"/>
    </location>
</feature>
<dbReference type="SUPFAM" id="SSF53335">
    <property type="entry name" value="S-adenosyl-L-methionine-dependent methyltransferases"/>
    <property type="match status" value="1"/>
</dbReference>
<keyword evidence="3" id="KW-1185">Reference proteome</keyword>
<dbReference type="RefSeq" id="WP_345688763.1">
    <property type="nucleotide sequence ID" value="NZ_BAABRO010000026.1"/>
</dbReference>
<evidence type="ECO:0000256" key="1">
    <source>
        <dbReference type="SAM" id="MobiDB-lite"/>
    </source>
</evidence>
<gene>
    <name evidence="2" type="ORF">Rcae01_06164</name>
</gene>
<evidence type="ECO:0000313" key="2">
    <source>
        <dbReference type="EMBL" id="GAA5510654.1"/>
    </source>
</evidence>
<accession>A0ABP9VZV1</accession>
<organism evidence="2 3">
    <name type="scientific">Novipirellula caenicola</name>
    <dbReference type="NCBI Taxonomy" id="1536901"/>
    <lineage>
        <taxon>Bacteria</taxon>
        <taxon>Pseudomonadati</taxon>
        <taxon>Planctomycetota</taxon>
        <taxon>Planctomycetia</taxon>
        <taxon>Pirellulales</taxon>
        <taxon>Pirellulaceae</taxon>
        <taxon>Novipirellula</taxon>
    </lineage>
</organism>
<protein>
    <recommendedName>
        <fullName evidence="4">SAM-dependent methyltransferase</fullName>
    </recommendedName>
</protein>
<dbReference type="InterPro" id="IPR029063">
    <property type="entry name" value="SAM-dependent_MTases_sf"/>
</dbReference>
<reference evidence="2 3" key="1">
    <citation type="submission" date="2024-02" db="EMBL/GenBank/DDBJ databases">
        <title>Rhodopirellula caenicola NBRC 110016.</title>
        <authorList>
            <person name="Ichikawa N."/>
            <person name="Katano-Makiyama Y."/>
            <person name="Hidaka K."/>
        </authorList>
    </citation>
    <scope>NUCLEOTIDE SEQUENCE [LARGE SCALE GENOMIC DNA]</scope>
    <source>
        <strain evidence="2 3">NBRC 110016</strain>
    </source>
</reference>
<name>A0ABP9VZV1_9BACT</name>
<dbReference type="EMBL" id="BAABRO010000026">
    <property type="protein sequence ID" value="GAA5510654.1"/>
    <property type="molecule type" value="Genomic_DNA"/>
</dbReference>
<dbReference type="Proteomes" id="UP001416858">
    <property type="component" value="Unassembled WGS sequence"/>
</dbReference>
<dbReference type="PANTHER" id="PTHR37211">
    <property type="entry name" value="EXPRESSED PROTEIN"/>
    <property type="match status" value="1"/>
</dbReference>
<proteinExistence type="predicted"/>
<evidence type="ECO:0000313" key="3">
    <source>
        <dbReference type="Proteomes" id="UP001416858"/>
    </source>
</evidence>
<comment type="caution">
    <text evidence="2">The sequence shown here is derived from an EMBL/GenBank/DDBJ whole genome shotgun (WGS) entry which is preliminary data.</text>
</comment>
<feature type="region of interest" description="Disordered" evidence="1">
    <location>
        <begin position="1"/>
        <end position="29"/>
    </location>
</feature>
<sequence length="290" mass="33786">MGKPKNKKSDKNAKADKPKPKAAKPTQAELADKFDCYQKSVQTPEHEVEFFEQAYRDFYQTKPLTLREDFCGTFAICCHWVQSDPERTAVGVDLCGETLDWGREHNLATLSEGQQSRVKLLEQDVRKRNRPQVDILSAQNFSFWIFKTRAEVINYFKAARANLKSEGVMVMDMMGGGECYTEEHVDKRTIKKGRKGFRYEWEQASFNPINADASFYISFKFKDGSKLKRAFEYHWRFWTIPEVREMLSEAGFSENHVYWEIEDKDGDTHWERCESASSDPSWICYIVAAK</sequence>
<dbReference type="Gene3D" id="3.40.50.150">
    <property type="entry name" value="Vaccinia Virus protein VP39"/>
    <property type="match status" value="1"/>
</dbReference>
<evidence type="ECO:0008006" key="4">
    <source>
        <dbReference type="Google" id="ProtNLM"/>
    </source>
</evidence>
<dbReference type="PANTHER" id="PTHR37211:SF1">
    <property type="entry name" value="EXPRESSED PROTEIN"/>
    <property type="match status" value="1"/>
</dbReference>